<reference evidence="2 3" key="1">
    <citation type="journal article" date="2019" name="Sci. Rep.">
        <title>Nanopore sequencing improves the draft genome of the human pathogenic amoeba Naegleria fowleri.</title>
        <authorList>
            <person name="Liechti N."/>
            <person name="Schurch N."/>
            <person name="Bruggmann R."/>
            <person name="Wittwer M."/>
        </authorList>
    </citation>
    <scope>NUCLEOTIDE SEQUENCE [LARGE SCALE GENOMIC DNA]</scope>
    <source>
        <strain evidence="2 3">ATCC 30894</strain>
    </source>
</reference>
<keyword evidence="1" id="KW-0812">Transmembrane</keyword>
<evidence type="ECO:0000313" key="2">
    <source>
        <dbReference type="EMBL" id="KAF0976409.1"/>
    </source>
</evidence>
<feature type="transmembrane region" description="Helical" evidence="1">
    <location>
        <begin position="12"/>
        <end position="37"/>
    </location>
</feature>
<dbReference type="VEuPathDB" id="AmoebaDB:NF0000480"/>
<dbReference type="EMBL" id="VFQX01000037">
    <property type="protein sequence ID" value="KAF0976409.1"/>
    <property type="molecule type" value="Genomic_DNA"/>
</dbReference>
<evidence type="ECO:0000313" key="3">
    <source>
        <dbReference type="Proteomes" id="UP000444721"/>
    </source>
</evidence>
<comment type="caution">
    <text evidence="2">The sequence shown here is derived from an EMBL/GenBank/DDBJ whole genome shotgun (WGS) entry which is preliminary data.</text>
</comment>
<dbReference type="GeneID" id="68111526"/>
<name>A0A6A5BU12_NAEFO</name>
<gene>
    <name evidence="2" type="ORF">FDP41_004308</name>
</gene>
<keyword evidence="1" id="KW-0472">Membrane</keyword>
<feature type="transmembrane region" description="Helical" evidence="1">
    <location>
        <begin position="49"/>
        <end position="71"/>
    </location>
</feature>
<keyword evidence="1" id="KW-1133">Transmembrane helix</keyword>
<accession>A0A6A5BU12</accession>
<dbReference type="OrthoDB" id="10285545at2759"/>
<dbReference type="Proteomes" id="UP000444721">
    <property type="component" value="Unassembled WGS sequence"/>
</dbReference>
<proteinExistence type="predicted"/>
<dbReference type="VEuPathDB" id="AmoebaDB:NfTy_084430"/>
<evidence type="ECO:0000256" key="1">
    <source>
        <dbReference type="SAM" id="Phobius"/>
    </source>
</evidence>
<keyword evidence="3" id="KW-1185">Reference proteome</keyword>
<dbReference type="AlphaFoldDB" id="A0A6A5BU12"/>
<dbReference type="RefSeq" id="XP_044561122.1">
    <property type="nucleotide sequence ID" value="XM_044707708.1"/>
</dbReference>
<feature type="transmembrane region" description="Helical" evidence="1">
    <location>
        <begin position="126"/>
        <end position="146"/>
    </location>
</feature>
<sequence length="159" mass="17218">MSFDSNATILLKIYSLLTLICSIGAAVFHLIALGLYADRTKDSTPTETYVALGFTSGACVLMAFFSFIHVLRMLISSLRSNYSRFNHVMWCLYLAMAGFTMGCGTIESTLTGLLYRGQRSGNNTHIVDTLFAASLVVSGVAVMAVMDGIMSKANQKSIC</sequence>
<organism evidence="2 3">
    <name type="scientific">Naegleria fowleri</name>
    <name type="common">Brain eating amoeba</name>
    <dbReference type="NCBI Taxonomy" id="5763"/>
    <lineage>
        <taxon>Eukaryota</taxon>
        <taxon>Discoba</taxon>
        <taxon>Heterolobosea</taxon>
        <taxon>Tetramitia</taxon>
        <taxon>Eutetramitia</taxon>
        <taxon>Vahlkampfiidae</taxon>
        <taxon>Naegleria</taxon>
    </lineage>
</organism>
<protein>
    <submittedName>
        <fullName evidence="2">Uncharacterized protein</fullName>
    </submittedName>
</protein>
<feature type="transmembrane region" description="Helical" evidence="1">
    <location>
        <begin position="92"/>
        <end position="114"/>
    </location>
</feature>
<dbReference type="VEuPathDB" id="AmoebaDB:FDP41_004308"/>